<sequence length="166" mass="18557">MFQNSLHLVAHRSKMLKSLNNPQNPFSMDNLLAGGKSSPEIDLERQEELGDRGGYSPSFTKHEDDLSDHVSEGQLSPNDRSGGDLLSRFSCLRGRLCSNCGRLDCNYLHCRLNSENLIKETKPVLKFSVSAILGDEKRDGQKTGGKWSIIIGYNHPVTYEVYNLSI</sequence>
<dbReference type="AlphaFoldDB" id="A0A834IA05"/>
<dbReference type="Proteomes" id="UP000625711">
    <property type="component" value="Unassembled WGS sequence"/>
</dbReference>
<feature type="region of interest" description="Disordered" evidence="1">
    <location>
        <begin position="46"/>
        <end position="81"/>
    </location>
</feature>
<name>A0A834IA05_RHYFE</name>
<dbReference type="OrthoDB" id="6686913at2759"/>
<evidence type="ECO:0000313" key="3">
    <source>
        <dbReference type="Proteomes" id="UP000625711"/>
    </source>
</evidence>
<protein>
    <submittedName>
        <fullName evidence="2">Uncharacterized protein</fullName>
    </submittedName>
</protein>
<reference evidence="2" key="1">
    <citation type="submission" date="2020-08" db="EMBL/GenBank/DDBJ databases">
        <title>Genome sequencing and assembly of the red palm weevil Rhynchophorus ferrugineus.</title>
        <authorList>
            <person name="Dias G.B."/>
            <person name="Bergman C.M."/>
            <person name="Manee M."/>
        </authorList>
    </citation>
    <scope>NUCLEOTIDE SEQUENCE</scope>
    <source>
        <strain evidence="2">AA-2017</strain>
        <tissue evidence="2">Whole larva</tissue>
    </source>
</reference>
<feature type="compositionally biased region" description="Basic and acidic residues" evidence="1">
    <location>
        <begin position="60"/>
        <end position="71"/>
    </location>
</feature>
<evidence type="ECO:0000313" key="2">
    <source>
        <dbReference type="EMBL" id="KAF7277292.1"/>
    </source>
</evidence>
<proteinExistence type="predicted"/>
<accession>A0A834IA05</accession>
<gene>
    <name evidence="2" type="ORF">GWI33_008800</name>
</gene>
<keyword evidence="3" id="KW-1185">Reference proteome</keyword>
<comment type="caution">
    <text evidence="2">The sequence shown here is derived from an EMBL/GenBank/DDBJ whole genome shotgun (WGS) entry which is preliminary data.</text>
</comment>
<organism evidence="2 3">
    <name type="scientific">Rhynchophorus ferrugineus</name>
    <name type="common">Red palm weevil</name>
    <name type="synonym">Curculio ferrugineus</name>
    <dbReference type="NCBI Taxonomy" id="354439"/>
    <lineage>
        <taxon>Eukaryota</taxon>
        <taxon>Metazoa</taxon>
        <taxon>Ecdysozoa</taxon>
        <taxon>Arthropoda</taxon>
        <taxon>Hexapoda</taxon>
        <taxon>Insecta</taxon>
        <taxon>Pterygota</taxon>
        <taxon>Neoptera</taxon>
        <taxon>Endopterygota</taxon>
        <taxon>Coleoptera</taxon>
        <taxon>Polyphaga</taxon>
        <taxon>Cucujiformia</taxon>
        <taxon>Curculionidae</taxon>
        <taxon>Dryophthorinae</taxon>
        <taxon>Rhynchophorus</taxon>
    </lineage>
</organism>
<evidence type="ECO:0000256" key="1">
    <source>
        <dbReference type="SAM" id="MobiDB-lite"/>
    </source>
</evidence>
<dbReference type="EMBL" id="JAACXV010003043">
    <property type="protein sequence ID" value="KAF7277292.1"/>
    <property type="molecule type" value="Genomic_DNA"/>
</dbReference>